<dbReference type="SMART" id="SM00015">
    <property type="entry name" value="IQ"/>
    <property type="match status" value="2"/>
</dbReference>
<dbReference type="AlphaFoldDB" id="A0A1R2CP65"/>
<dbReference type="Pfam" id="PF00612">
    <property type="entry name" value="IQ"/>
    <property type="match status" value="1"/>
</dbReference>
<accession>A0A1R2CP65</accession>
<dbReference type="InterPro" id="IPR000048">
    <property type="entry name" value="IQ_motif_EF-hand-BS"/>
</dbReference>
<gene>
    <name evidence="1" type="ORF">SteCoe_6752</name>
</gene>
<protein>
    <submittedName>
        <fullName evidence="1">Uncharacterized protein</fullName>
    </submittedName>
</protein>
<dbReference type="Proteomes" id="UP000187209">
    <property type="component" value="Unassembled WGS sequence"/>
</dbReference>
<proteinExistence type="predicted"/>
<evidence type="ECO:0000313" key="2">
    <source>
        <dbReference type="Proteomes" id="UP000187209"/>
    </source>
</evidence>
<dbReference type="Gene3D" id="1.20.5.190">
    <property type="match status" value="1"/>
</dbReference>
<dbReference type="EMBL" id="MPUH01000095">
    <property type="protein sequence ID" value="OMJ90773.1"/>
    <property type="molecule type" value="Genomic_DNA"/>
</dbReference>
<name>A0A1R2CP65_9CILI</name>
<reference evidence="1 2" key="1">
    <citation type="submission" date="2016-11" db="EMBL/GenBank/DDBJ databases">
        <title>The macronuclear genome of Stentor coeruleus: a giant cell with tiny introns.</title>
        <authorList>
            <person name="Slabodnick M."/>
            <person name="Ruby J.G."/>
            <person name="Reiff S.B."/>
            <person name="Swart E.C."/>
            <person name="Gosai S."/>
            <person name="Prabakaran S."/>
            <person name="Witkowska E."/>
            <person name="Larue G.E."/>
            <person name="Fisher S."/>
            <person name="Freeman R.M."/>
            <person name="Gunawardena J."/>
            <person name="Chu W."/>
            <person name="Stover N.A."/>
            <person name="Gregory B.D."/>
            <person name="Nowacki M."/>
            <person name="Derisi J."/>
            <person name="Roy S.W."/>
            <person name="Marshall W.F."/>
            <person name="Sood P."/>
        </authorList>
    </citation>
    <scope>NUCLEOTIDE SEQUENCE [LARGE SCALE GENOMIC DNA]</scope>
    <source>
        <strain evidence="1">WM001</strain>
    </source>
</reference>
<evidence type="ECO:0000313" key="1">
    <source>
        <dbReference type="EMBL" id="OMJ90773.1"/>
    </source>
</evidence>
<dbReference type="PROSITE" id="PS50096">
    <property type="entry name" value="IQ"/>
    <property type="match status" value="1"/>
</dbReference>
<comment type="caution">
    <text evidence="1">The sequence shown here is derived from an EMBL/GenBank/DDBJ whole genome shotgun (WGS) entry which is preliminary data.</text>
</comment>
<organism evidence="1 2">
    <name type="scientific">Stentor coeruleus</name>
    <dbReference type="NCBI Taxonomy" id="5963"/>
    <lineage>
        <taxon>Eukaryota</taxon>
        <taxon>Sar</taxon>
        <taxon>Alveolata</taxon>
        <taxon>Ciliophora</taxon>
        <taxon>Postciliodesmatophora</taxon>
        <taxon>Heterotrichea</taxon>
        <taxon>Heterotrichida</taxon>
        <taxon>Stentoridae</taxon>
        <taxon>Stentor</taxon>
    </lineage>
</organism>
<keyword evidence="2" id="KW-1185">Reference proteome</keyword>
<dbReference type="CDD" id="cd23767">
    <property type="entry name" value="IQCD"/>
    <property type="match status" value="1"/>
</dbReference>
<sequence>MDLLSYSRKPYIAPFTQYNLMTEKWFGTKSFLKTLENRIQINSSLDKQTRIKSSRGQKLEILRDKFKFAADKLKNTKILYNKFRDYQDNLQTYRNFIEQSQQYTVLMNRSAIKIQKVFRGYLIRKLYENEILEFTRHHVNKGLHFIINNDFHLMFYVGKKPQQAAVIIQHFFRRCLFKKKIVRLKETYDKVQKIKIIKQAEKMRKYFAMISSQILRFEAMEFKIILNKLAKIKENLTIIKIKMFLRRRKLKLKTIKHRVKRYSKRYSQPSGTSYSPYTFIEKTQVQTIDNKVYSGNATDEAENPVPGVLKNKSIDKISITTEDMNIARQARAEKIKQGLVSYNVPIKKSSNFLPLFIDYDPDSRPQTTRSTTNRMNLANPLRIPPKPLAGNLSPRKSDFLSLRRRKNVKKYAADEIPPYTKDTKNSVLRYEETPSPSPEPIKYKKPGANKIMCTTFSFTQRTKSSEQVVSFRNIMPLTSRPATGPNAQRKKVKSMNYWSCVNIVEPGFQPPQLELNEIEVQNFRPFFIRIRPGLEKLKVNSLNRSMHN</sequence>